<keyword evidence="3" id="KW-1003">Cell membrane</keyword>
<keyword evidence="4 7" id="KW-0812">Transmembrane</keyword>
<evidence type="ECO:0000313" key="10">
    <source>
        <dbReference type="Proteomes" id="UP000192903"/>
    </source>
</evidence>
<dbReference type="InterPro" id="IPR020846">
    <property type="entry name" value="MFS_dom"/>
</dbReference>
<dbReference type="InterPro" id="IPR047200">
    <property type="entry name" value="MFS_YcaD-like"/>
</dbReference>
<feature type="transmembrane region" description="Helical" evidence="7">
    <location>
        <begin position="248"/>
        <end position="267"/>
    </location>
</feature>
<feature type="domain" description="Major facilitator superfamily (MFS) profile" evidence="8">
    <location>
        <begin position="19"/>
        <end position="394"/>
    </location>
</feature>
<dbReference type="OrthoDB" id="9797524at2"/>
<dbReference type="Proteomes" id="UP000192903">
    <property type="component" value="Unassembled WGS sequence"/>
</dbReference>
<dbReference type="PANTHER" id="PTHR23521:SF2">
    <property type="entry name" value="TRANSPORTER MFS SUPERFAMILY"/>
    <property type="match status" value="1"/>
</dbReference>
<feature type="transmembrane region" description="Helical" evidence="7">
    <location>
        <begin position="50"/>
        <end position="70"/>
    </location>
</feature>
<evidence type="ECO:0000256" key="5">
    <source>
        <dbReference type="ARBA" id="ARBA00022989"/>
    </source>
</evidence>
<dbReference type="Pfam" id="PF07690">
    <property type="entry name" value="MFS_1"/>
    <property type="match status" value="1"/>
</dbReference>
<evidence type="ECO:0000256" key="6">
    <source>
        <dbReference type="ARBA" id="ARBA00023136"/>
    </source>
</evidence>
<feature type="transmembrane region" description="Helical" evidence="7">
    <location>
        <begin position="335"/>
        <end position="356"/>
    </location>
</feature>
<keyword evidence="6 7" id="KW-0472">Membrane</keyword>
<feature type="transmembrane region" description="Helical" evidence="7">
    <location>
        <begin position="170"/>
        <end position="189"/>
    </location>
</feature>
<accession>A0A1X7FFJ7</accession>
<evidence type="ECO:0000256" key="4">
    <source>
        <dbReference type="ARBA" id="ARBA00022692"/>
    </source>
</evidence>
<dbReference type="Gene3D" id="1.20.1250.20">
    <property type="entry name" value="MFS general substrate transporter like domains"/>
    <property type="match status" value="2"/>
</dbReference>
<dbReference type="PANTHER" id="PTHR23521">
    <property type="entry name" value="TRANSPORTER MFS SUPERFAMILY"/>
    <property type="match status" value="1"/>
</dbReference>
<feature type="transmembrane region" description="Helical" evidence="7">
    <location>
        <begin position="20"/>
        <end position="44"/>
    </location>
</feature>
<evidence type="ECO:0000259" key="8">
    <source>
        <dbReference type="PROSITE" id="PS50850"/>
    </source>
</evidence>
<keyword evidence="5 7" id="KW-1133">Transmembrane helix</keyword>
<evidence type="ECO:0000256" key="2">
    <source>
        <dbReference type="ARBA" id="ARBA00022448"/>
    </source>
</evidence>
<gene>
    <name evidence="9" type="ORF">SAMN02982989_2972</name>
</gene>
<dbReference type="InterPro" id="IPR011701">
    <property type="entry name" value="MFS"/>
</dbReference>
<feature type="transmembrane region" description="Helical" evidence="7">
    <location>
        <begin position="82"/>
        <end position="102"/>
    </location>
</feature>
<keyword evidence="2" id="KW-0813">Transport</keyword>
<organism evidence="9 10">
    <name type="scientific">Xaviernesmea oryzae</name>
    <dbReference type="NCBI Taxonomy" id="464029"/>
    <lineage>
        <taxon>Bacteria</taxon>
        <taxon>Pseudomonadati</taxon>
        <taxon>Pseudomonadota</taxon>
        <taxon>Alphaproteobacteria</taxon>
        <taxon>Hyphomicrobiales</taxon>
        <taxon>Rhizobiaceae</taxon>
        <taxon>Rhizobium/Agrobacterium group</taxon>
        <taxon>Xaviernesmea</taxon>
    </lineage>
</organism>
<dbReference type="SUPFAM" id="SSF103473">
    <property type="entry name" value="MFS general substrate transporter"/>
    <property type="match status" value="1"/>
</dbReference>
<feature type="transmembrane region" description="Helical" evidence="7">
    <location>
        <begin position="279"/>
        <end position="297"/>
    </location>
</feature>
<feature type="transmembrane region" description="Helical" evidence="7">
    <location>
        <begin position="143"/>
        <end position="164"/>
    </location>
</feature>
<keyword evidence="10" id="KW-1185">Reference proteome</keyword>
<dbReference type="STRING" id="464029.SAMN02982989_2972"/>
<proteinExistence type="predicted"/>
<dbReference type="PROSITE" id="PS50850">
    <property type="entry name" value="MFS"/>
    <property type="match status" value="1"/>
</dbReference>
<evidence type="ECO:0000313" key="9">
    <source>
        <dbReference type="EMBL" id="SMF51150.1"/>
    </source>
</evidence>
<dbReference type="RefSeq" id="WP_085423081.1">
    <property type="nucleotide sequence ID" value="NZ_FXAF01000006.1"/>
</dbReference>
<dbReference type="InterPro" id="IPR036259">
    <property type="entry name" value="MFS_trans_sf"/>
</dbReference>
<evidence type="ECO:0000256" key="7">
    <source>
        <dbReference type="SAM" id="Phobius"/>
    </source>
</evidence>
<comment type="subcellular location">
    <subcellularLocation>
        <location evidence="1">Cell membrane</location>
        <topology evidence="1">Multi-pass membrane protein</topology>
    </subcellularLocation>
</comment>
<evidence type="ECO:0000256" key="3">
    <source>
        <dbReference type="ARBA" id="ARBA00022475"/>
    </source>
</evidence>
<dbReference type="GO" id="GO:0005886">
    <property type="term" value="C:plasma membrane"/>
    <property type="evidence" value="ECO:0007669"/>
    <property type="project" value="UniProtKB-SubCell"/>
</dbReference>
<feature type="transmembrane region" description="Helical" evidence="7">
    <location>
        <begin position="368"/>
        <end position="389"/>
    </location>
</feature>
<dbReference type="AlphaFoldDB" id="A0A1X7FFJ7"/>
<dbReference type="EMBL" id="FXAF01000006">
    <property type="protein sequence ID" value="SMF51150.1"/>
    <property type="molecule type" value="Genomic_DNA"/>
</dbReference>
<name>A0A1X7FFJ7_9HYPH</name>
<protein>
    <submittedName>
        <fullName evidence="9">Cyanate permease</fullName>
    </submittedName>
</protein>
<feature type="transmembrane region" description="Helical" evidence="7">
    <location>
        <begin position="210"/>
        <end position="236"/>
    </location>
</feature>
<reference evidence="10" key="1">
    <citation type="submission" date="2017-04" db="EMBL/GenBank/DDBJ databases">
        <authorList>
            <person name="Varghese N."/>
            <person name="Submissions S."/>
        </authorList>
    </citation>
    <scope>NUCLEOTIDE SEQUENCE [LARGE SCALE GENOMIC DNA]</scope>
    <source>
        <strain evidence="10">B4P</strain>
    </source>
</reference>
<dbReference type="CDD" id="cd17477">
    <property type="entry name" value="MFS_YcaD_like"/>
    <property type="match status" value="1"/>
</dbReference>
<feature type="transmembrane region" description="Helical" evidence="7">
    <location>
        <begin position="303"/>
        <end position="323"/>
    </location>
</feature>
<sequence length="394" mass="41714">MPQPTTDANGHVEEIHWPSLIAAISAISAVGIAIGLGLPLLSIILEKRGIPSTLIGLNAAMAGIASMLAAPVTTKLAHDHGVAKTMMFAVLIAALSAIGFYYADAFWMWFPLRFTFHGATTTLFILSEFWINEAAPPRRRGLVLGIYATVLAVGFAIGPLLFSALGSEGILPFLVGAAIILLAVIPIFIARHESPVLDTKPERHFFHYIFLVPTATAAVFAFGAVSAGGLSLFPIYALREQLSESQAAVLLTVMGIGNMAFQIPLGLFSDRLRDRRPLLTAMAVLGVLGSLALPLLIQNWLLMAVLLFFWGGCVSGLYTVGLAHLGSRLSGPDLVAANAAFIFCYAVGTVAGPQGIGAAIDVAGNDGFAWALAAFFGFYVLVSACRLLFRSKRS</sequence>
<evidence type="ECO:0000256" key="1">
    <source>
        <dbReference type="ARBA" id="ARBA00004651"/>
    </source>
</evidence>
<dbReference type="GO" id="GO:0022857">
    <property type="term" value="F:transmembrane transporter activity"/>
    <property type="evidence" value="ECO:0007669"/>
    <property type="project" value="InterPro"/>
</dbReference>